<comment type="caution">
    <text evidence="2">The sequence shown here is derived from an EMBL/GenBank/DDBJ whole genome shotgun (WGS) entry which is preliminary data.</text>
</comment>
<keyword evidence="3" id="KW-1185">Reference proteome</keyword>
<proteinExistence type="predicted"/>
<name>A0A8H6YVN9_9AGAR</name>
<dbReference type="InterPro" id="IPR036047">
    <property type="entry name" value="F-box-like_dom_sf"/>
</dbReference>
<dbReference type="EMBL" id="JACAZI010000003">
    <property type="protein sequence ID" value="KAF7365671.1"/>
    <property type="molecule type" value="Genomic_DNA"/>
</dbReference>
<feature type="domain" description="F-box" evidence="1">
    <location>
        <begin position="31"/>
        <end position="74"/>
    </location>
</feature>
<dbReference type="InterPro" id="IPR001810">
    <property type="entry name" value="F-box_dom"/>
</dbReference>
<accession>A0A8H6YVN9</accession>
<evidence type="ECO:0000259" key="1">
    <source>
        <dbReference type="Pfam" id="PF12937"/>
    </source>
</evidence>
<dbReference type="Pfam" id="PF12937">
    <property type="entry name" value="F-box-like"/>
    <property type="match status" value="1"/>
</dbReference>
<dbReference type="SUPFAM" id="SSF81383">
    <property type="entry name" value="F-box domain"/>
    <property type="match status" value="1"/>
</dbReference>
<sequence>MKNHLVQVVDRARQGFKRTRSGNLSASQLDLVPPELWIRIFSYLSTPWDIKAVSLTCICFRQLAQPLLFTKIFTHPLPSALALRGHQTNKYRRRTSQRLEFFLSPLIAPAVRECWIDPPSAEDDDLPTDILIDAIFDGLRKLPNLKVLGCRSIRLTSNRLAVLQHLTLTTLTLESCLSDLTDFTDLPALPLSSVTLKYHDALSRDAILPPLLSLFLSPRHLQRLTATSTQILPVITRSRSFNRLFQLEVPVECLTSEMFVIALSYCPALERITLQTDSEGHIPPRASVIKSIPQDLLPNLKFYRGPRNFAALFASSGRIQTIEISIPAKVHRLLRTLGQLQSPLDFLSFRIDGNIPKTLLESVHTLVPTLRTLSINDPAVSTGGLLALLGETSPRLNTRVFRIRIEGRDRYNLWIPPVEEAADAIECFKKVRPEIERVYPNLLTLKLLYGVEGGSVVWRRNATSGQLVQTTMLQ</sequence>
<dbReference type="AlphaFoldDB" id="A0A8H6YVN9"/>
<dbReference type="Proteomes" id="UP000620124">
    <property type="component" value="Unassembled WGS sequence"/>
</dbReference>
<dbReference type="OrthoDB" id="2864564at2759"/>
<protein>
    <recommendedName>
        <fullName evidence="1">F-box domain-containing protein</fullName>
    </recommendedName>
</protein>
<organism evidence="2 3">
    <name type="scientific">Mycena venus</name>
    <dbReference type="NCBI Taxonomy" id="2733690"/>
    <lineage>
        <taxon>Eukaryota</taxon>
        <taxon>Fungi</taxon>
        <taxon>Dikarya</taxon>
        <taxon>Basidiomycota</taxon>
        <taxon>Agaricomycotina</taxon>
        <taxon>Agaricomycetes</taxon>
        <taxon>Agaricomycetidae</taxon>
        <taxon>Agaricales</taxon>
        <taxon>Marasmiineae</taxon>
        <taxon>Mycenaceae</taxon>
        <taxon>Mycena</taxon>
    </lineage>
</organism>
<reference evidence="2" key="1">
    <citation type="submission" date="2020-05" db="EMBL/GenBank/DDBJ databases">
        <title>Mycena genomes resolve the evolution of fungal bioluminescence.</title>
        <authorList>
            <person name="Tsai I.J."/>
        </authorList>
    </citation>
    <scope>NUCLEOTIDE SEQUENCE</scope>
    <source>
        <strain evidence="2">CCC161011</strain>
    </source>
</reference>
<gene>
    <name evidence="2" type="ORF">MVEN_00440800</name>
</gene>
<evidence type="ECO:0000313" key="2">
    <source>
        <dbReference type="EMBL" id="KAF7365671.1"/>
    </source>
</evidence>
<dbReference type="Gene3D" id="1.20.1280.50">
    <property type="match status" value="1"/>
</dbReference>
<evidence type="ECO:0000313" key="3">
    <source>
        <dbReference type="Proteomes" id="UP000620124"/>
    </source>
</evidence>